<reference evidence="1" key="1">
    <citation type="submission" date="2021-01" db="EMBL/GenBank/DDBJ databases">
        <authorList>
            <person name="Kaushik A."/>
        </authorList>
    </citation>
    <scope>NUCLEOTIDE SEQUENCE</scope>
    <source>
        <strain evidence="1">AG4-R118</strain>
        <strain evidence="2">AG4-RS23</strain>
        <strain evidence="3">AG5</strain>
    </source>
</reference>
<protein>
    <submittedName>
        <fullName evidence="1">Uncharacterized protein</fullName>
    </submittedName>
</protein>
<evidence type="ECO:0000313" key="2">
    <source>
        <dbReference type="EMBL" id="CAE6515165.1"/>
    </source>
</evidence>
<dbReference type="Gene3D" id="3.30.450.30">
    <property type="entry name" value="Dynein light chain 2a, cytoplasmic"/>
    <property type="match status" value="1"/>
</dbReference>
<dbReference type="Proteomes" id="UP000663827">
    <property type="component" value="Unassembled WGS sequence"/>
</dbReference>
<accession>A0A8H3B9A3</accession>
<name>A0A8H3B9A3_9AGAM</name>
<comment type="caution">
    <text evidence="1">The sequence shown here is derived from an EMBL/GenBank/DDBJ whole genome shotgun (WGS) entry which is preliminary data.</text>
</comment>
<dbReference type="EMBL" id="CAJMWX010001041">
    <property type="protein sequence ID" value="CAE6451418.1"/>
    <property type="molecule type" value="Genomic_DNA"/>
</dbReference>
<organism evidence="1 4">
    <name type="scientific">Rhizoctonia solani</name>
    <dbReference type="NCBI Taxonomy" id="456999"/>
    <lineage>
        <taxon>Eukaryota</taxon>
        <taxon>Fungi</taxon>
        <taxon>Dikarya</taxon>
        <taxon>Basidiomycota</taxon>
        <taxon>Agaricomycotina</taxon>
        <taxon>Agaricomycetes</taxon>
        <taxon>Cantharellales</taxon>
        <taxon>Ceratobasidiaceae</taxon>
        <taxon>Rhizoctonia</taxon>
    </lineage>
</organism>
<evidence type="ECO:0000313" key="1">
    <source>
        <dbReference type="EMBL" id="CAE6451418.1"/>
    </source>
</evidence>
<dbReference type="SUPFAM" id="SSF103196">
    <property type="entry name" value="Roadblock/LC7 domain"/>
    <property type="match status" value="1"/>
</dbReference>
<proteinExistence type="predicted"/>
<evidence type="ECO:0000313" key="4">
    <source>
        <dbReference type="Proteomes" id="UP000663888"/>
    </source>
</evidence>
<dbReference type="EMBL" id="CAJMWY010004031">
    <property type="protein sequence ID" value="CAE6515165.1"/>
    <property type="molecule type" value="Genomic_DNA"/>
</dbReference>
<evidence type="ECO:0000313" key="3">
    <source>
        <dbReference type="EMBL" id="CAE7067661.1"/>
    </source>
</evidence>
<gene>
    <name evidence="3" type="ORF">RDB_LOCUS12948</name>
    <name evidence="2" type="ORF">RDB_LOCUS144509</name>
    <name evidence="1" type="ORF">RDB_LOCUS69997</name>
</gene>
<dbReference type="Proteomes" id="UP000663888">
    <property type="component" value="Unassembled WGS sequence"/>
</dbReference>
<dbReference type="Proteomes" id="UP000663861">
    <property type="component" value="Unassembled WGS sequence"/>
</dbReference>
<dbReference type="AlphaFoldDB" id="A0A8H3B9A3"/>
<sequence>MRTKKHELMISPDERYILVVLQDPSQ</sequence>
<dbReference type="EMBL" id="CAJNJQ010000281">
    <property type="protein sequence ID" value="CAE7067661.1"/>
    <property type="molecule type" value="Genomic_DNA"/>
</dbReference>